<evidence type="ECO:0000256" key="4">
    <source>
        <dbReference type="ARBA" id="ARBA00022475"/>
    </source>
</evidence>
<name>A0A022VSM9_TRIRU</name>
<gene>
    <name evidence="12" type="ORF">H103_07385</name>
</gene>
<feature type="transmembrane region" description="Helical" evidence="11">
    <location>
        <begin position="223"/>
        <end position="242"/>
    </location>
</feature>
<keyword evidence="4" id="KW-1003">Cell membrane</keyword>
<evidence type="ECO:0000256" key="9">
    <source>
        <dbReference type="ARBA" id="ARBA00072906"/>
    </source>
</evidence>
<dbReference type="PANTHER" id="PTHR31686">
    <property type="match status" value="1"/>
</dbReference>
<sequence>MAVDKTPATSPIITAGSSSSSSDVLKPRSPLDDHRLSFNHTKDLHTHLSKQASHGSSSGRQDRGRSRSRESERTVAPDNDELQVTAMPSGSGFHNIEEAGEKARKRDDWIAISNFHPGWFSVNMGTGITAILLQNLPYQFPGLHYIAVVLFILNVIIFFLFLTISITRYCLWPDKFKAMLAHPAHSMLLGTFPMGFATIINCIVFICVPVWGEWASRFAWGLWWIDAAVSVAICYFVPFMLMTKHTSSLETMTAAWLLPIVAPVVAAASGGVVADSLQNDTHALITILVCYAMWGSAVPLAMVILVIYFQRLAIHKLVPRAAIVSALLPIGPLGQGGFGLMQLGVVAKRVFPRLDFLAPIAGDIFYVMGAFIAMIMWGFGLIWLWFALASFTRGKFYFNIGWWAFTFPLGVFTTATTQMGKEFNSPFFDILGTVSLGVLSSQSCVILEKRVLTLGLSSSSLLLLLACGC</sequence>
<evidence type="ECO:0000256" key="3">
    <source>
        <dbReference type="ARBA" id="ARBA00022448"/>
    </source>
</evidence>
<feature type="transmembrane region" description="Helical" evidence="11">
    <location>
        <begin position="396"/>
        <end position="415"/>
    </location>
</feature>
<keyword evidence="6 11" id="KW-1133">Transmembrane helix</keyword>
<reference evidence="12" key="1">
    <citation type="submission" date="2014-02" db="EMBL/GenBank/DDBJ databases">
        <title>The Genome Sequence of Trichophyton rubrum (morphotype fischeri) CBS 288.86.</title>
        <authorList>
            <consortium name="The Broad Institute Genomics Platform"/>
            <person name="Cuomo C.A."/>
            <person name="White T.C."/>
            <person name="Graser Y."/>
            <person name="Martinez-Rossi N."/>
            <person name="Heitman J."/>
            <person name="Young S.K."/>
            <person name="Zeng Q."/>
            <person name="Gargeya S."/>
            <person name="Abouelleil A."/>
            <person name="Alvarado L."/>
            <person name="Chapman S.B."/>
            <person name="Gainer-Dewar J."/>
            <person name="Goldberg J."/>
            <person name="Griggs A."/>
            <person name="Gujja S."/>
            <person name="Hansen M."/>
            <person name="Howarth C."/>
            <person name="Imamovic A."/>
            <person name="Larimer J."/>
            <person name="Martinez D."/>
            <person name="Murphy C."/>
            <person name="Pearson M.D."/>
            <person name="Persinoti G."/>
            <person name="Poon T."/>
            <person name="Priest M."/>
            <person name="Roberts A.D."/>
            <person name="Saif S."/>
            <person name="Shea T.D."/>
            <person name="Sykes S.N."/>
            <person name="Wortman J."/>
            <person name="Nusbaum C."/>
            <person name="Birren B."/>
        </authorList>
    </citation>
    <scope>NUCLEOTIDE SEQUENCE [LARGE SCALE GENOMIC DNA]</scope>
    <source>
        <strain evidence="12">CBS 288.86</strain>
    </source>
</reference>
<comment type="function">
    <text evidence="8">Sulphite efflux pump required for the secretion of sulphite as a reducing agent. In the presence of sulphite, cystine in keratin is directly cleaved to cysteine and S-sulphocysteine, and thereby, reduced proteins become accessible to hydrolysis by a variety of secreted endo- and exoproteases. Excretion of sulphite mediated by an efflux pump also represents a detoxification pathway for dermatophytes during infection of the epidermal stratum corneum, hair and nails, which are rich in cysteine.</text>
</comment>
<dbReference type="InterPro" id="IPR004695">
    <property type="entry name" value="SLAC1/Mae1/Ssu1/TehA"/>
</dbReference>
<keyword evidence="7 11" id="KW-0472">Membrane</keyword>
<evidence type="ECO:0000256" key="6">
    <source>
        <dbReference type="ARBA" id="ARBA00022989"/>
    </source>
</evidence>
<feature type="region of interest" description="Disordered" evidence="10">
    <location>
        <begin position="1"/>
        <end position="94"/>
    </location>
</feature>
<dbReference type="GO" id="GO:0005886">
    <property type="term" value="C:plasma membrane"/>
    <property type="evidence" value="ECO:0007669"/>
    <property type="project" value="UniProtKB-SubCell"/>
</dbReference>
<dbReference type="FunFam" id="1.50.10.150:FF:000004">
    <property type="entry name" value="Malic acid transporter"/>
    <property type="match status" value="1"/>
</dbReference>
<evidence type="ECO:0000256" key="8">
    <source>
        <dbReference type="ARBA" id="ARBA00056100"/>
    </source>
</evidence>
<feature type="transmembrane region" description="Helical" evidence="11">
    <location>
        <begin position="145"/>
        <end position="166"/>
    </location>
</feature>
<dbReference type="PANTHER" id="PTHR31686:SF1">
    <property type="entry name" value="SULFITE EFFLUX PUMP SSU1"/>
    <property type="match status" value="1"/>
</dbReference>
<dbReference type="OrthoDB" id="1099at2759"/>
<dbReference type="GO" id="GO:0000319">
    <property type="term" value="F:sulfite transmembrane transporter activity"/>
    <property type="evidence" value="ECO:0007669"/>
    <property type="project" value="TreeGrafter"/>
</dbReference>
<proteinExistence type="inferred from homology"/>
<evidence type="ECO:0000256" key="1">
    <source>
        <dbReference type="ARBA" id="ARBA00004651"/>
    </source>
</evidence>
<evidence type="ECO:0000256" key="10">
    <source>
        <dbReference type="SAM" id="MobiDB-lite"/>
    </source>
</evidence>
<dbReference type="CDD" id="cd09318">
    <property type="entry name" value="TDT_SSU1"/>
    <property type="match status" value="1"/>
</dbReference>
<dbReference type="InterPro" id="IPR051629">
    <property type="entry name" value="Sulfite_efflux_TDT"/>
</dbReference>
<feature type="transmembrane region" description="Helical" evidence="11">
    <location>
        <begin position="187"/>
        <end position="211"/>
    </location>
</feature>
<evidence type="ECO:0000256" key="7">
    <source>
        <dbReference type="ARBA" id="ARBA00023136"/>
    </source>
</evidence>
<evidence type="ECO:0000256" key="11">
    <source>
        <dbReference type="SAM" id="Phobius"/>
    </source>
</evidence>
<comment type="subcellular location">
    <subcellularLocation>
        <location evidence="1">Cell membrane</location>
        <topology evidence="1">Multi-pass membrane protein</topology>
    </subcellularLocation>
</comment>
<accession>A0A022VSM9</accession>
<feature type="transmembrane region" description="Helical" evidence="11">
    <location>
        <begin position="109"/>
        <end position="133"/>
    </location>
</feature>
<feature type="compositionally biased region" description="Polar residues" evidence="10">
    <location>
        <begin position="7"/>
        <end position="16"/>
    </location>
</feature>
<organism evidence="12">
    <name type="scientific">Trichophyton rubrum CBS 288.86</name>
    <dbReference type="NCBI Taxonomy" id="1215330"/>
    <lineage>
        <taxon>Eukaryota</taxon>
        <taxon>Fungi</taxon>
        <taxon>Dikarya</taxon>
        <taxon>Ascomycota</taxon>
        <taxon>Pezizomycotina</taxon>
        <taxon>Eurotiomycetes</taxon>
        <taxon>Eurotiomycetidae</taxon>
        <taxon>Onygenales</taxon>
        <taxon>Arthrodermataceae</taxon>
        <taxon>Trichophyton</taxon>
    </lineage>
</organism>
<feature type="compositionally biased region" description="Basic and acidic residues" evidence="10">
    <location>
        <begin position="25"/>
        <end position="46"/>
    </location>
</feature>
<dbReference type="EMBL" id="KK207910">
    <property type="protein sequence ID" value="EZF49080.1"/>
    <property type="molecule type" value="Genomic_DNA"/>
</dbReference>
<keyword evidence="5 11" id="KW-0812">Transmembrane</keyword>
<comment type="similarity">
    <text evidence="2">Belongs to the tellurite-resistance/dicarboxylate transporter (TDT) family.</text>
</comment>
<feature type="transmembrane region" description="Helical" evidence="11">
    <location>
        <begin position="254"/>
        <end position="273"/>
    </location>
</feature>
<protein>
    <recommendedName>
        <fullName evidence="9">Sulfite efflux pump SSU1</fullName>
    </recommendedName>
</protein>
<feature type="transmembrane region" description="Helical" evidence="11">
    <location>
        <begin position="364"/>
        <end position="389"/>
    </location>
</feature>
<dbReference type="Pfam" id="PF03595">
    <property type="entry name" value="SLAC1"/>
    <property type="match status" value="1"/>
</dbReference>
<feature type="compositionally biased region" description="Basic and acidic residues" evidence="10">
    <location>
        <begin position="60"/>
        <end position="75"/>
    </location>
</feature>
<evidence type="ECO:0000256" key="5">
    <source>
        <dbReference type="ARBA" id="ARBA00022692"/>
    </source>
</evidence>
<evidence type="ECO:0000313" key="12">
    <source>
        <dbReference type="EMBL" id="EZF49080.1"/>
    </source>
</evidence>
<feature type="transmembrane region" description="Helical" evidence="11">
    <location>
        <begin position="321"/>
        <end position="344"/>
    </location>
</feature>
<dbReference type="Proteomes" id="UP000023758">
    <property type="component" value="Unassembled WGS sequence"/>
</dbReference>
<dbReference type="InterPro" id="IPR038665">
    <property type="entry name" value="Voltage-dep_anion_channel_sf"/>
</dbReference>
<dbReference type="AlphaFoldDB" id="A0A022VSM9"/>
<dbReference type="Gene3D" id="1.50.10.150">
    <property type="entry name" value="Voltage-dependent anion channel"/>
    <property type="match status" value="1"/>
</dbReference>
<evidence type="ECO:0000256" key="2">
    <source>
        <dbReference type="ARBA" id="ARBA00008566"/>
    </source>
</evidence>
<feature type="transmembrane region" description="Helical" evidence="11">
    <location>
        <begin position="285"/>
        <end position="309"/>
    </location>
</feature>
<keyword evidence="3" id="KW-0813">Transport</keyword>